<gene>
    <name evidence="2" type="ORF">ACFODU_01080</name>
</gene>
<reference evidence="3" key="1">
    <citation type="journal article" date="2019" name="Int. J. Syst. Evol. Microbiol.">
        <title>The Global Catalogue of Microorganisms (GCM) 10K type strain sequencing project: providing services to taxonomists for standard genome sequencing and annotation.</title>
        <authorList>
            <consortium name="The Broad Institute Genomics Platform"/>
            <consortium name="The Broad Institute Genome Sequencing Center for Infectious Disease"/>
            <person name="Wu L."/>
            <person name="Ma J."/>
        </authorList>
    </citation>
    <scope>NUCLEOTIDE SEQUENCE [LARGE SCALE GENOMIC DNA]</scope>
    <source>
        <strain evidence="3">KCTC 52607</strain>
    </source>
</reference>
<name>A0ABV7E1K6_9SPHN</name>
<evidence type="ECO:0000256" key="1">
    <source>
        <dbReference type="SAM" id="SignalP"/>
    </source>
</evidence>
<organism evidence="2 3">
    <name type="scientific">Alteraurantiacibacter palmitatis</name>
    <dbReference type="NCBI Taxonomy" id="2054628"/>
    <lineage>
        <taxon>Bacteria</taxon>
        <taxon>Pseudomonadati</taxon>
        <taxon>Pseudomonadota</taxon>
        <taxon>Alphaproteobacteria</taxon>
        <taxon>Sphingomonadales</taxon>
        <taxon>Erythrobacteraceae</taxon>
        <taxon>Alteraurantiacibacter</taxon>
    </lineage>
</organism>
<accession>A0ABV7E1K6</accession>
<dbReference type="Proteomes" id="UP001595456">
    <property type="component" value="Unassembled WGS sequence"/>
</dbReference>
<protein>
    <submittedName>
        <fullName evidence="2">SH3 domain-containing protein</fullName>
    </submittedName>
</protein>
<sequence>MKRNVLRLLLLLLCLATGLMQPAAASAQDRAVPYWASLSSEEVNLRVGPSERYRIAWVYRREGLPVKVLRLQQGWRLIEEVDGTRGWVFNQLLSLRRTAIVTQGAPAPMRDMPAHDAALRWNVEQGVTGNLGACEADWCEFAVGPRRGWVPRDRLWGAGEP</sequence>
<keyword evidence="1" id="KW-0732">Signal</keyword>
<dbReference type="Gene3D" id="2.30.30.40">
    <property type="entry name" value="SH3 Domains"/>
    <property type="match status" value="1"/>
</dbReference>
<dbReference type="EMBL" id="JBHRST010000001">
    <property type="protein sequence ID" value="MFC3096393.1"/>
    <property type="molecule type" value="Genomic_DNA"/>
</dbReference>
<dbReference type="RefSeq" id="WP_336924893.1">
    <property type="nucleotide sequence ID" value="NZ_JBANRO010000002.1"/>
</dbReference>
<keyword evidence="3" id="KW-1185">Reference proteome</keyword>
<dbReference type="Pfam" id="PF06347">
    <property type="entry name" value="SH3_4"/>
    <property type="match status" value="2"/>
</dbReference>
<comment type="caution">
    <text evidence="2">The sequence shown here is derived from an EMBL/GenBank/DDBJ whole genome shotgun (WGS) entry which is preliminary data.</text>
</comment>
<proteinExistence type="predicted"/>
<feature type="chain" id="PRO_5046516193" evidence="1">
    <location>
        <begin position="28"/>
        <end position="161"/>
    </location>
</feature>
<evidence type="ECO:0000313" key="2">
    <source>
        <dbReference type="EMBL" id="MFC3096393.1"/>
    </source>
</evidence>
<feature type="signal peptide" evidence="1">
    <location>
        <begin position="1"/>
        <end position="27"/>
    </location>
</feature>
<evidence type="ECO:0000313" key="3">
    <source>
        <dbReference type="Proteomes" id="UP001595456"/>
    </source>
</evidence>
<dbReference type="InterPro" id="IPR010466">
    <property type="entry name" value="DUF1058"/>
</dbReference>